<dbReference type="InterPro" id="IPR043128">
    <property type="entry name" value="Rev_trsase/Diguanyl_cyclase"/>
</dbReference>
<comment type="catalytic activity">
    <reaction evidence="4">
        <text>3',3'-c-di-GMP + H2O = 5'-phosphoguanylyl(3'-&gt;5')guanosine + H(+)</text>
        <dbReference type="Rhea" id="RHEA:24902"/>
        <dbReference type="ChEBI" id="CHEBI:15377"/>
        <dbReference type="ChEBI" id="CHEBI:15378"/>
        <dbReference type="ChEBI" id="CHEBI:58754"/>
        <dbReference type="ChEBI" id="CHEBI:58805"/>
        <dbReference type="EC" id="3.1.4.52"/>
    </reaction>
    <physiologicalReaction direction="left-to-right" evidence="4">
        <dbReference type="Rhea" id="RHEA:24903"/>
    </physiologicalReaction>
</comment>
<dbReference type="InterPro" id="IPR000700">
    <property type="entry name" value="PAS-assoc_C"/>
</dbReference>
<evidence type="ECO:0000256" key="4">
    <source>
        <dbReference type="ARBA" id="ARBA00051114"/>
    </source>
</evidence>
<dbReference type="InterPro" id="IPR001633">
    <property type="entry name" value="EAL_dom"/>
</dbReference>
<dbReference type="PROSITE" id="PS50883">
    <property type="entry name" value="EAL"/>
    <property type="match status" value="1"/>
</dbReference>
<dbReference type="AlphaFoldDB" id="A0A558CN52"/>
<dbReference type="GO" id="GO:0071111">
    <property type="term" value="F:cyclic-guanylate-specific phosphodiesterase activity"/>
    <property type="evidence" value="ECO:0007669"/>
    <property type="project" value="UniProtKB-EC"/>
</dbReference>
<comment type="cofactor">
    <cofactor evidence="1">
        <name>Mg(2+)</name>
        <dbReference type="ChEBI" id="CHEBI:18420"/>
    </cofactor>
</comment>
<evidence type="ECO:0000256" key="2">
    <source>
        <dbReference type="ARBA" id="ARBA00012282"/>
    </source>
</evidence>
<evidence type="ECO:0000259" key="6">
    <source>
        <dbReference type="PROSITE" id="PS50883"/>
    </source>
</evidence>
<organism evidence="8 9">
    <name type="scientific">Sedimenticola thiotaurini</name>
    <dbReference type="NCBI Taxonomy" id="1543721"/>
    <lineage>
        <taxon>Bacteria</taxon>
        <taxon>Pseudomonadati</taxon>
        <taxon>Pseudomonadota</taxon>
        <taxon>Gammaproteobacteria</taxon>
        <taxon>Chromatiales</taxon>
        <taxon>Sedimenticolaceae</taxon>
        <taxon>Sedimenticola</taxon>
    </lineage>
</organism>
<dbReference type="SUPFAM" id="SSF55073">
    <property type="entry name" value="Nucleotide cyclase"/>
    <property type="match status" value="1"/>
</dbReference>
<dbReference type="InterPro" id="IPR000160">
    <property type="entry name" value="GGDEF_dom"/>
</dbReference>
<dbReference type="SUPFAM" id="SSF55785">
    <property type="entry name" value="PYP-like sensor domain (PAS domain)"/>
    <property type="match status" value="1"/>
</dbReference>
<dbReference type="Pfam" id="PF00990">
    <property type="entry name" value="GGDEF"/>
    <property type="match status" value="1"/>
</dbReference>
<sequence length="496" mass="56387">FYEAIWNSIHTTGKWQGEIWDRKKSGEIFPIYLRLNTIHDSAGDTRFYTGLFSDISRQKKTEEQLEELAFSDPLTKLPNRALFHQRLNQDLKNCKRNETHLALLFLDLDRFKQINDSLGHTFGDKLLIAVAERIKNAVRSVDTVARMGGDEFTVILSDLPHEYIAAEVATKILASIVQPVWIDQHEITPHLSIGISLYPKDGETYDDLTRYADIAMYHAKGDGGDGFHYFQEEMNTESQRILVLENEMRAGLISNQFVPYFQPIYDIQSGRLVGMEALARWQHPVHGLIMPDDFIPIAEESGFITSLGQSIFQQSCLQVREWMDAFSQELYLAVNLSSRQFNSSELIDQVKATLSNTGFPAHCLTLEITESMVMGRIDRTLNQLNQLRDAGLNLAIDDFGTGYSSLSYLQRFPVNTLKIDRSFTNNILTDRNSRAIVKAIISMAHAMELDVVAEGVENTEQLELLKQLDCHKVQGYLFSKPVPASEFEHLLKKGSK</sequence>
<proteinExistence type="predicted"/>
<dbReference type="Gene3D" id="3.30.70.270">
    <property type="match status" value="1"/>
</dbReference>
<evidence type="ECO:0000259" key="7">
    <source>
        <dbReference type="PROSITE" id="PS50887"/>
    </source>
</evidence>
<dbReference type="GO" id="GO:0071732">
    <property type="term" value="P:cellular response to nitric oxide"/>
    <property type="evidence" value="ECO:0007669"/>
    <property type="project" value="UniProtKB-ARBA"/>
</dbReference>
<dbReference type="CDD" id="cd01949">
    <property type="entry name" value="GGDEF"/>
    <property type="match status" value="1"/>
</dbReference>
<dbReference type="InterPro" id="IPR035919">
    <property type="entry name" value="EAL_sf"/>
</dbReference>
<dbReference type="Pfam" id="PF00563">
    <property type="entry name" value="EAL"/>
    <property type="match status" value="1"/>
</dbReference>
<dbReference type="EMBL" id="VMRY01000109">
    <property type="protein sequence ID" value="TVT50132.1"/>
    <property type="molecule type" value="Genomic_DNA"/>
</dbReference>
<evidence type="ECO:0000256" key="1">
    <source>
        <dbReference type="ARBA" id="ARBA00001946"/>
    </source>
</evidence>
<evidence type="ECO:0000256" key="3">
    <source>
        <dbReference type="ARBA" id="ARBA00022636"/>
    </source>
</evidence>
<dbReference type="CDD" id="cd01948">
    <property type="entry name" value="EAL"/>
    <property type="match status" value="1"/>
</dbReference>
<dbReference type="SUPFAM" id="SSF141868">
    <property type="entry name" value="EAL domain-like"/>
    <property type="match status" value="1"/>
</dbReference>
<protein>
    <recommendedName>
        <fullName evidence="2">cyclic-guanylate-specific phosphodiesterase</fullName>
        <ecNumber evidence="2">3.1.4.52</ecNumber>
    </recommendedName>
</protein>
<evidence type="ECO:0000313" key="8">
    <source>
        <dbReference type="EMBL" id="TVT50132.1"/>
    </source>
</evidence>
<dbReference type="Gene3D" id="3.30.450.20">
    <property type="entry name" value="PAS domain"/>
    <property type="match status" value="1"/>
</dbReference>
<dbReference type="PROSITE" id="PS50887">
    <property type="entry name" value="GGDEF"/>
    <property type="match status" value="1"/>
</dbReference>
<dbReference type="PROSITE" id="PS50113">
    <property type="entry name" value="PAC"/>
    <property type="match status" value="1"/>
</dbReference>
<name>A0A558CN52_9GAMM</name>
<dbReference type="InterPro" id="IPR035965">
    <property type="entry name" value="PAS-like_dom_sf"/>
</dbReference>
<dbReference type="EC" id="3.1.4.52" evidence="2"/>
<feature type="domain" description="GGDEF" evidence="7">
    <location>
        <begin position="99"/>
        <end position="232"/>
    </location>
</feature>
<dbReference type="SMART" id="SM00267">
    <property type="entry name" value="GGDEF"/>
    <property type="match status" value="1"/>
</dbReference>
<feature type="domain" description="EAL" evidence="6">
    <location>
        <begin position="241"/>
        <end position="495"/>
    </location>
</feature>
<evidence type="ECO:0000259" key="5">
    <source>
        <dbReference type="PROSITE" id="PS50113"/>
    </source>
</evidence>
<accession>A0A558CN52</accession>
<dbReference type="Gene3D" id="3.20.20.450">
    <property type="entry name" value="EAL domain"/>
    <property type="match status" value="1"/>
</dbReference>
<comment type="caution">
    <text evidence="8">The sequence shown here is derived from an EMBL/GenBank/DDBJ whole genome shotgun (WGS) entry which is preliminary data.</text>
</comment>
<dbReference type="PANTHER" id="PTHR44757">
    <property type="entry name" value="DIGUANYLATE CYCLASE DGCP"/>
    <property type="match status" value="1"/>
</dbReference>
<dbReference type="FunFam" id="3.30.70.270:FF:000001">
    <property type="entry name" value="Diguanylate cyclase domain protein"/>
    <property type="match status" value="1"/>
</dbReference>
<reference evidence="8 9" key="1">
    <citation type="submission" date="2019-07" db="EMBL/GenBank/DDBJ databases">
        <title>The pathways for chlorine oxyanion respiration interact through the shared metabolite chlorate.</title>
        <authorList>
            <person name="Barnum T.P."/>
            <person name="Cheng Y."/>
            <person name="Hill K.A."/>
            <person name="Lucas L.N."/>
            <person name="Carlson H.K."/>
            <person name="Coates J.D."/>
        </authorList>
    </citation>
    <scope>NUCLEOTIDE SEQUENCE [LARGE SCALE GENOMIC DNA]</scope>
    <source>
        <strain evidence="8">BK-3</strain>
    </source>
</reference>
<dbReference type="NCBIfam" id="TIGR00254">
    <property type="entry name" value="GGDEF"/>
    <property type="match status" value="1"/>
</dbReference>
<gene>
    <name evidence="8" type="ORF">FHK82_16585</name>
</gene>
<dbReference type="Proteomes" id="UP000317355">
    <property type="component" value="Unassembled WGS sequence"/>
</dbReference>
<dbReference type="FunFam" id="3.20.20.450:FF:000001">
    <property type="entry name" value="Cyclic di-GMP phosphodiesterase yahA"/>
    <property type="match status" value="1"/>
</dbReference>
<dbReference type="PANTHER" id="PTHR44757:SF2">
    <property type="entry name" value="BIOFILM ARCHITECTURE MAINTENANCE PROTEIN MBAA"/>
    <property type="match status" value="1"/>
</dbReference>
<feature type="domain" description="PAC" evidence="5">
    <location>
        <begin position="15"/>
        <end position="67"/>
    </location>
</feature>
<dbReference type="InterPro" id="IPR052155">
    <property type="entry name" value="Biofilm_reg_signaling"/>
</dbReference>
<keyword evidence="3" id="KW-0973">c-di-GMP</keyword>
<dbReference type="SMART" id="SM00052">
    <property type="entry name" value="EAL"/>
    <property type="match status" value="1"/>
</dbReference>
<evidence type="ECO:0000313" key="9">
    <source>
        <dbReference type="Proteomes" id="UP000317355"/>
    </source>
</evidence>
<dbReference type="InterPro" id="IPR029787">
    <property type="entry name" value="Nucleotide_cyclase"/>
</dbReference>
<feature type="non-terminal residue" evidence="8">
    <location>
        <position position="1"/>
    </location>
</feature>